<keyword evidence="1" id="KW-0732">Signal</keyword>
<feature type="chain" id="PRO_5042112335" evidence="1">
    <location>
        <begin position="26"/>
        <end position="129"/>
    </location>
</feature>
<dbReference type="PANTHER" id="PTHR33592:SF10">
    <property type="entry name" value="TRANSMEMBRANE PROTEIN"/>
    <property type="match status" value="1"/>
</dbReference>
<evidence type="ECO:0000313" key="3">
    <source>
        <dbReference type="Proteomes" id="UP001293254"/>
    </source>
</evidence>
<organism evidence="2 3">
    <name type="scientific">Sesamum alatum</name>
    <dbReference type="NCBI Taxonomy" id="300844"/>
    <lineage>
        <taxon>Eukaryota</taxon>
        <taxon>Viridiplantae</taxon>
        <taxon>Streptophyta</taxon>
        <taxon>Embryophyta</taxon>
        <taxon>Tracheophyta</taxon>
        <taxon>Spermatophyta</taxon>
        <taxon>Magnoliopsida</taxon>
        <taxon>eudicotyledons</taxon>
        <taxon>Gunneridae</taxon>
        <taxon>Pentapetalae</taxon>
        <taxon>asterids</taxon>
        <taxon>lamiids</taxon>
        <taxon>Lamiales</taxon>
        <taxon>Pedaliaceae</taxon>
        <taxon>Sesamum</taxon>
    </lineage>
</organism>
<dbReference type="PANTHER" id="PTHR33592">
    <property type="entry name" value="TRANSMEMBRANE PROTEIN"/>
    <property type="match status" value="1"/>
</dbReference>
<evidence type="ECO:0000256" key="1">
    <source>
        <dbReference type="SAM" id="SignalP"/>
    </source>
</evidence>
<keyword evidence="3" id="KW-1185">Reference proteome</keyword>
<reference evidence="2" key="2">
    <citation type="journal article" date="2024" name="Plant">
        <title>Genomic evolution and insights into agronomic trait innovations of Sesamum species.</title>
        <authorList>
            <person name="Miao H."/>
            <person name="Wang L."/>
            <person name="Qu L."/>
            <person name="Liu H."/>
            <person name="Sun Y."/>
            <person name="Le M."/>
            <person name="Wang Q."/>
            <person name="Wei S."/>
            <person name="Zheng Y."/>
            <person name="Lin W."/>
            <person name="Duan Y."/>
            <person name="Cao H."/>
            <person name="Xiong S."/>
            <person name="Wang X."/>
            <person name="Wei L."/>
            <person name="Li C."/>
            <person name="Ma Q."/>
            <person name="Ju M."/>
            <person name="Zhao R."/>
            <person name="Li G."/>
            <person name="Mu C."/>
            <person name="Tian Q."/>
            <person name="Mei H."/>
            <person name="Zhang T."/>
            <person name="Gao T."/>
            <person name="Zhang H."/>
        </authorList>
    </citation>
    <scope>NUCLEOTIDE SEQUENCE</scope>
    <source>
        <strain evidence="2">3651</strain>
    </source>
</reference>
<protein>
    <submittedName>
        <fullName evidence="2">Uncharacterized protein</fullName>
    </submittedName>
</protein>
<proteinExistence type="predicted"/>
<feature type="signal peptide" evidence="1">
    <location>
        <begin position="1"/>
        <end position="25"/>
    </location>
</feature>
<reference evidence="2" key="1">
    <citation type="submission" date="2020-06" db="EMBL/GenBank/DDBJ databases">
        <authorList>
            <person name="Li T."/>
            <person name="Hu X."/>
            <person name="Zhang T."/>
            <person name="Song X."/>
            <person name="Zhang H."/>
            <person name="Dai N."/>
            <person name="Sheng W."/>
            <person name="Hou X."/>
            <person name="Wei L."/>
        </authorList>
    </citation>
    <scope>NUCLEOTIDE SEQUENCE</scope>
    <source>
        <strain evidence="2">3651</strain>
        <tissue evidence="2">Leaf</tissue>
    </source>
</reference>
<accession>A0AAE1Z4D6</accession>
<sequence length="129" mass="13637">MRASTSDLVALAAVVFLLTVQPYEATRVLGGKQREWTEGERLFLPSLQNKPPSPNGCTYIPGGGGSPCMSTISQKNFAGRSIAARSPPPAGASQAYAEQVVDYGLAMEGRKEGGCLWTLTTSLTSEQSI</sequence>
<dbReference type="Proteomes" id="UP001293254">
    <property type="component" value="Unassembled WGS sequence"/>
</dbReference>
<dbReference type="AlphaFoldDB" id="A0AAE1Z4D6"/>
<name>A0AAE1Z4D6_9LAMI</name>
<comment type="caution">
    <text evidence="2">The sequence shown here is derived from an EMBL/GenBank/DDBJ whole genome shotgun (WGS) entry which is preliminary data.</text>
</comment>
<dbReference type="EMBL" id="JACGWO010000001">
    <property type="protein sequence ID" value="KAK4441607.1"/>
    <property type="molecule type" value="Genomic_DNA"/>
</dbReference>
<evidence type="ECO:0000313" key="2">
    <source>
        <dbReference type="EMBL" id="KAK4441607.1"/>
    </source>
</evidence>
<gene>
    <name evidence="2" type="ORF">Salat_0495600</name>
</gene>